<evidence type="ECO:0000256" key="1">
    <source>
        <dbReference type="SAM" id="MobiDB-lite"/>
    </source>
</evidence>
<protein>
    <submittedName>
        <fullName evidence="2">Uncharacterized protein</fullName>
    </submittedName>
</protein>
<gene>
    <name evidence="2" type="ORF">NDU88_001477</name>
</gene>
<organism evidence="2 3">
    <name type="scientific">Pleurodeles waltl</name>
    <name type="common">Iberian ribbed newt</name>
    <dbReference type="NCBI Taxonomy" id="8319"/>
    <lineage>
        <taxon>Eukaryota</taxon>
        <taxon>Metazoa</taxon>
        <taxon>Chordata</taxon>
        <taxon>Craniata</taxon>
        <taxon>Vertebrata</taxon>
        <taxon>Euteleostomi</taxon>
        <taxon>Amphibia</taxon>
        <taxon>Batrachia</taxon>
        <taxon>Caudata</taxon>
        <taxon>Salamandroidea</taxon>
        <taxon>Salamandridae</taxon>
        <taxon>Pleurodelinae</taxon>
        <taxon>Pleurodeles</taxon>
    </lineage>
</organism>
<evidence type="ECO:0000313" key="3">
    <source>
        <dbReference type="Proteomes" id="UP001066276"/>
    </source>
</evidence>
<feature type="compositionally biased region" description="Low complexity" evidence="1">
    <location>
        <begin position="1"/>
        <end position="17"/>
    </location>
</feature>
<dbReference type="Proteomes" id="UP001066276">
    <property type="component" value="Chromosome 1_2"/>
</dbReference>
<name>A0AAV7VZL5_PLEWA</name>
<feature type="region of interest" description="Disordered" evidence="1">
    <location>
        <begin position="1"/>
        <end position="38"/>
    </location>
</feature>
<accession>A0AAV7VZL5</accession>
<dbReference type="AlphaFoldDB" id="A0AAV7VZL5"/>
<evidence type="ECO:0000313" key="2">
    <source>
        <dbReference type="EMBL" id="KAJ1206067.1"/>
    </source>
</evidence>
<sequence>MLLSRASSAPTTPRAAPGQREQSTREVAAPRPPQAAHERQAIKLVEGGLQVGQRWLYPDLTRGLRQPQKILEAAAWGSTMGRTPASPILMGPQACIACRDRPPVAFPAHLAVV</sequence>
<keyword evidence="3" id="KW-1185">Reference proteome</keyword>
<proteinExistence type="predicted"/>
<comment type="caution">
    <text evidence="2">The sequence shown here is derived from an EMBL/GenBank/DDBJ whole genome shotgun (WGS) entry which is preliminary data.</text>
</comment>
<reference evidence="2" key="1">
    <citation type="journal article" date="2022" name="bioRxiv">
        <title>Sequencing and chromosome-scale assembly of the giantPleurodeles waltlgenome.</title>
        <authorList>
            <person name="Brown T."/>
            <person name="Elewa A."/>
            <person name="Iarovenko S."/>
            <person name="Subramanian E."/>
            <person name="Araus A.J."/>
            <person name="Petzold A."/>
            <person name="Susuki M."/>
            <person name="Suzuki K.-i.T."/>
            <person name="Hayashi T."/>
            <person name="Toyoda A."/>
            <person name="Oliveira C."/>
            <person name="Osipova E."/>
            <person name="Leigh N.D."/>
            <person name="Simon A."/>
            <person name="Yun M.H."/>
        </authorList>
    </citation>
    <scope>NUCLEOTIDE SEQUENCE</scope>
    <source>
        <strain evidence="2">20211129_DDA</strain>
        <tissue evidence="2">Liver</tissue>
    </source>
</reference>
<dbReference type="EMBL" id="JANPWB010000002">
    <property type="protein sequence ID" value="KAJ1206067.1"/>
    <property type="molecule type" value="Genomic_DNA"/>
</dbReference>